<keyword evidence="3" id="KW-1133">Transmembrane helix</keyword>
<name>A0A9X3J6Y0_9BACT</name>
<reference evidence="5" key="1">
    <citation type="submission" date="2022-11" db="EMBL/GenBank/DDBJ databases">
        <title>Marilongibacter aestuarii gen. nov., sp. nov., isolated from tidal flat sediment.</title>
        <authorList>
            <person name="Jiayan W."/>
        </authorList>
    </citation>
    <scope>NUCLEOTIDE SEQUENCE</scope>
    <source>
        <strain evidence="5">Z1-6</strain>
    </source>
</reference>
<sequence length="492" mass="57261">MLEQVQYDVKTNDMTPSGYSRNYKLQVMTVRIIHFLLIVVTYMPMSCSIKKAEKPNVIFILTDDQRWDAIGYAENKIIHTPEMDRLAKEGIYFKNAFVTTPICAASRASIFTGLYERTHGYTFGQGNIKELYIKNSYPIIMKDAGYYTGFFGKFGVQYDSIKTLFDVCEIYDRNGRYNDYRGYFYKTLGKDTVHLTRYTGQHAIDFIKEAPSDSPFCLSLSFSAPHAHDPAEDQYFWQQTTDDLYQDITIPGPILSEDKYFEEQPGYVKEGINRTRWTWRYDTPEKYQHSMKGYYRMISGVDAEIGKIRRALADKELDDNTVIIFMGDNGYFEGERQLAGKWLMYDNSLRVPMMIYDPRNKGHTDIDEMALNIDIPATILDLAGVDVPEIWQGKSLVGFLYGENPLENRECFISEHLWETPMIPPSEAIRTKKWKYFRYRNDLTHEELYDLENDQLEIVNLNESANFQKVLQNLRMKTDSISNELIKAKIGS</sequence>
<dbReference type="PANTHER" id="PTHR42693">
    <property type="entry name" value="ARYLSULFATASE FAMILY MEMBER"/>
    <property type="match status" value="1"/>
</dbReference>
<comment type="caution">
    <text evidence="5">The sequence shown here is derived from an EMBL/GenBank/DDBJ whole genome shotgun (WGS) entry which is preliminary data.</text>
</comment>
<evidence type="ECO:0000259" key="4">
    <source>
        <dbReference type="Pfam" id="PF00884"/>
    </source>
</evidence>
<dbReference type="AlphaFoldDB" id="A0A9X3J6Y0"/>
<dbReference type="SUPFAM" id="SSF53649">
    <property type="entry name" value="Alkaline phosphatase-like"/>
    <property type="match status" value="1"/>
</dbReference>
<dbReference type="Gene3D" id="3.40.720.10">
    <property type="entry name" value="Alkaline Phosphatase, subunit A"/>
    <property type="match status" value="1"/>
</dbReference>
<dbReference type="InterPro" id="IPR050738">
    <property type="entry name" value="Sulfatase"/>
</dbReference>
<keyword evidence="2" id="KW-0378">Hydrolase</keyword>
<keyword evidence="6" id="KW-1185">Reference proteome</keyword>
<keyword evidence="3" id="KW-0472">Membrane</keyword>
<dbReference type="Pfam" id="PF00884">
    <property type="entry name" value="Sulfatase"/>
    <property type="match status" value="1"/>
</dbReference>
<dbReference type="InterPro" id="IPR017850">
    <property type="entry name" value="Alkaline_phosphatase_core_sf"/>
</dbReference>
<organism evidence="5 6">
    <name type="scientific">Draconibacterium aestuarii</name>
    <dbReference type="NCBI Taxonomy" id="2998507"/>
    <lineage>
        <taxon>Bacteria</taxon>
        <taxon>Pseudomonadati</taxon>
        <taxon>Bacteroidota</taxon>
        <taxon>Bacteroidia</taxon>
        <taxon>Marinilabiliales</taxon>
        <taxon>Prolixibacteraceae</taxon>
        <taxon>Draconibacterium</taxon>
    </lineage>
</organism>
<feature type="transmembrane region" description="Helical" evidence="3">
    <location>
        <begin position="28"/>
        <end position="45"/>
    </location>
</feature>
<keyword evidence="3" id="KW-0812">Transmembrane</keyword>
<dbReference type="EMBL" id="JAPOHD010000024">
    <property type="protein sequence ID" value="MCY1720961.1"/>
    <property type="molecule type" value="Genomic_DNA"/>
</dbReference>
<dbReference type="CDD" id="cd16031">
    <property type="entry name" value="G6S_like"/>
    <property type="match status" value="1"/>
</dbReference>
<evidence type="ECO:0000256" key="1">
    <source>
        <dbReference type="ARBA" id="ARBA00008779"/>
    </source>
</evidence>
<evidence type="ECO:0000313" key="6">
    <source>
        <dbReference type="Proteomes" id="UP001145087"/>
    </source>
</evidence>
<dbReference type="PANTHER" id="PTHR42693:SF53">
    <property type="entry name" value="ENDO-4-O-SULFATASE"/>
    <property type="match status" value="1"/>
</dbReference>
<comment type="similarity">
    <text evidence="1">Belongs to the sulfatase family.</text>
</comment>
<gene>
    <name evidence="5" type="ORF">OU798_11455</name>
</gene>
<protein>
    <submittedName>
        <fullName evidence="5">Sulfatase</fullName>
    </submittedName>
</protein>
<proteinExistence type="inferred from homology"/>
<accession>A0A9X3J6Y0</accession>
<feature type="domain" description="Sulfatase N-terminal" evidence="4">
    <location>
        <begin position="55"/>
        <end position="385"/>
    </location>
</feature>
<evidence type="ECO:0000256" key="3">
    <source>
        <dbReference type="SAM" id="Phobius"/>
    </source>
</evidence>
<dbReference type="RefSeq" id="WP_343333295.1">
    <property type="nucleotide sequence ID" value="NZ_JAPOHD010000024.1"/>
</dbReference>
<dbReference type="Proteomes" id="UP001145087">
    <property type="component" value="Unassembled WGS sequence"/>
</dbReference>
<dbReference type="GO" id="GO:0004065">
    <property type="term" value="F:arylsulfatase activity"/>
    <property type="evidence" value="ECO:0007669"/>
    <property type="project" value="TreeGrafter"/>
</dbReference>
<evidence type="ECO:0000313" key="5">
    <source>
        <dbReference type="EMBL" id="MCY1720961.1"/>
    </source>
</evidence>
<dbReference type="InterPro" id="IPR000917">
    <property type="entry name" value="Sulfatase_N"/>
</dbReference>
<evidence type="ECO:0000256" key="2">
    <source>
        <dbReference type="ARBA" id="ARBA00022801"/>
    </source>
</evidence>